<keyword evidence="3" id="KW-0067">ATP-binding</keyword>
<accession>A0A401Z4N4</accession>
<dbReference type="InterPro" id="IPR050221">
    <property type="entry name" value="26S_Proteasome_ATPase"/>
</dbReference>
<dbReference type="EMBL" id="BIFH01000053">
    <property type="protein sequence ID" value="GCE01804.1"/>
    <property type="molecule type" value="Genomic_DNA"/>
</dbReference>
<evidence type="ECO:0000313" key="6">
    <source>
        <dbReference type="EMBL" id="GCE01804.1"/>
    </source>
</evidence>
<evidence type="ECO:0000256" key="1">
    <source>
        <dbReference type="ARBA" id="ARBA00006914"/>
    </source>
</evidence>
<keyword evidence="7" id="KW-1185">Reference proteome</keyword>
<dbReference type="Pfam" id="PF22977">
    <property type="entry name" value="WHD"/>
    <property type="match status" value="1"/>
</dbReference>
<dbReference type="Proteomes" id="UP000286931">
    <property type="component" value="Unassembled WGS sequence"/>
</dbReference>
<dbReference type="AlphaFoldDB" id="A0A401Z4N4"/>
<dbReference type="SMART" id="SM00382">
    <property type="entry name" value="AAA"/>
    <property type="match status" value="1"/>
</dbReference>
<organism evidence="6 7">
    <name type="scientific">Embleya hyalina</name>
    <dbReference type="NCBI Taxonomy" id="516124"/>
    <lineage>
        <taxon>Bacteria</taxon>
        <taxon>Bacillati</taxon>
        <taxon>Actinomycetota</taxon>
        <taxon>Actinomycetes</taxon>
        <taxon>Kitasatosporales</taxon>
        <taxon>Streptomycetaceae</taxon>
        <taxon>Embleya</taxon>
    </lineage>
</organism>
<feature type="domain" description="AAA+ ATPase" evidence="5">
    <location>
        <begin position="516"/>
        <end position="648"/>
    </location>
</feature>
<protein>
    <submittedName>
        <fullName evidence="6">ATPase</fullName>
    </submittedName>
</protein>
<reference evidence="6 7" key="1">
    <citation type="submission" date="2018-12" db="EMBL/GenBank/DDBJ databases">
        <title>Draft genome sequence of Embleya hyalina NBRC 13850T.</title>
        <authorList>
            <person name="Komaki H."/>
            <person name="Hosoyama A."/>
            <person name="Kimura A."/>
            <person name="Ichikawa N."/>
            <person name="Tamura T."/>
        </authorList>
    </citation>
    <scope>NUCLEOTIDE SEQUENCE [LARGE SCALE GENOMIC DNA]</scope>
    <source>
        <strain evidence="6 7">NBRC 13850</strain>
    </source>
</reference>
<keyword evidence="2" id="KW-0547">Nucleotide-binding</keyword>
<feature type="region of interest" description="Disordered" evidence="4">
    <location>
        <begin position="84"/>
        <end position="123"/>
    </location>
</feature>
<evidence type="ECO:0000259" key="5">
    <source>
        <dbReference type="SMART" id="SM00382"/>
    </source>
</evidence>
<sequence>MAVCDDDCQAPSNDTTPDVGSGPHRTPTNRSASADERPTLGNGGREVTACACARTGCPDPELSARLFQLLSRLEHLDMPVDRRASFPGGEAAHSSTLPASVDPVPSHRPGERALRNGTATPSSGRLSALVSTFGLDEPEIALLIVALAPDVDIRFRDLYARLDGPHTPGGRVTTGTALRLCGISAVHGIARTVLCPSGRLRSGGLVETDAGTGNYLGRPLWVPDRVTSHLLGHDTLSERLREVAELVHLTADPALPEGGVLDETVRTVASLLTDGHPVYVRDTDASDLAEPAARAALARVGKSDEVLHLRLDRMPSGPDGDALLTAVVVECRLRGCGLLVGPVPEPPPDTSRLIDAPVPVVVFGRLPWPHHDRARPLVVDCPRLDVPTRMHLWRAALSENRDFVARPELMDALAREMAPRRLSPRQIRAAVHDCARHARARRVRPGADELRAAATHARGRDSLGGLTRLVRPDRRWTDLVLPCEPLEQLRDLIRRARHRDLVLNEWAMRPGGGRGHGVTALFSGPSGTGKTLAAEVLAHDLGVDLHVIDLSTVVDKYIGETEKRLERLFTAAADVDALLLFDEADALFGKRTAVKDAHDRYANIETAYLLQRLEAFDGVAVLTTNFHGNVDPAFTRRLDHVVHFPAPDAEQRRTLWDVALGTVLPRAEDIDLDRLADVFDLTGGDIHCCAVSAAYRAAVERRPVTMGDLIAATRAEMRKLGRLVDEAVFTDPTGR</sequence>
<comment type="caution">
    <text evidence="6">The sequence shown here is derived from an EMBL/GenBank/DDBJ whole genome shotgun (WGS) entry which is preliminary data.</text>
</comment>
<dbReference type="InterPro" id="IPR027417">
    <property type="entry name" value="P-loop_NTPase"/>
</dbReference>
<dbReference type="InterPro" id="IPR003593">
    <property type="entry name" value="AAA+_ATPase"/>
</dbReference>
<comment type="similarity">
    <text evidence="1">Belongs to the AAA ATPase family.</text>
</comment>
<evidence type="ECO:0000256" key="3">
    <source>
        <dbReference type="ARBA" id="ARBA00022840"/>
    </source>
</evidence>
<dbReference type="GO" id="GO:0005524">
    <property type="term" value="F:ATP binding"/>
    <property type="evidence" value="ECO:0007669"/>
    <property type="project" value="UniProtKB-KW"/>
</dbReference>
<evidence type="ECO:0000313" key="7">
    <source>
        <dbReference type="Proteomes" id="UP000286931"/>
    </source>
</evidence>
<evidence type="ECO:0000256" key="4">
    <source>
        <dbReference type="SAM" id="MobiDB-lite"/>
    </source>
</evidence>
<dbReference type="SUPFAM" id="SSF52540">
    <property type="entry name" value="P-loop containing nucleoside triphosphate hydrolases"/>
    <property type="match status" value="1"/>
</dbReference>
<dbReference type="InterPro" id="IPR003959">
    <property type="entry name" value="ATPase_AAA_core"/>
</dbReference>
<dbReference type="GO" id="GO:0016887">
    <property type="term" value="F:ATP hydrolysis activity"/>
    <property type="evidence" value="ECO:0007669"/>
    <property type="project" value="InterPro"/>
</dbReference>
<proteinExistence type="inferred from homology"/>
<dbReference type="Pfam" id="PF00004">
    <property type="entry name" value="AAA"/>
    <property type="match status" value="1"/>
</dbReference>
<dbReference type="InterPro" id="IPR054472">
    <property type="entry name" value="WHD"/>
</dbReference>
<feature type="region of interest" description="Disordered" evidence="4">
    <location>
        <begin position="1"/>
        <end position="44"/>
    </location>
</feature>
<evidence type="ECO:0000256" key="2">
    <source>
        <dbReference type="ARBA" id="ARBA00022741"/>
    </source>
</evidence>
<name>A0A401Z4N4_9ACTN</name>
<dbReference type="CDD" id="cd19481">
    <property type="entry name" value="RecA-like_protease"/>
    <property type="match status" value="1"/>
</dbReference>
<dbReference type="PANTHER" id="PTHR23073">
    <property type="entry name" value="26S PROTEASOME REGULATORY SUBUNIT"/>
    <property type="match status" value="1"/>
</dbReference>
<dbReference type="Gene3D" id="3.40.50.300">
    <property type="entry name" value="P-loop containing nucleotide triphosphate hydrolases"/>
    <property type="match status" value="1"/>
</dbReference>
<gene>
    <name evidence="6" type="ORF">EHYA_09578</name>
</gene>